<dbReference type="EMBL" id="BAABME010000792">
    <property type="protein sequence ID" value="GAA0145517.1"/>
    <property type="molecule type" value="Genomic_DNA"/>
</dbReference>
<evidence type="ECO:0000313" key="5">
    <source>
        <dbReference type="Proteomes" id="UP001454036"/>
    </source>
</evidence>
<evidence type="ECO:0000259" key="3">
    <source>
        <dbReference type="PROSITE" id="PS51297"/>
    </source>
</evidence>
<organism evidence="4 5">
    <name type="scientific">Lithospermum erythrorhizon</name>
    <name type="common">Purple gromwell</name>
    <name type="synonym">Lithospermum officinale var. erythrorhizon</name>
    <dbReference type="NCBI Taxonomy" id="34254"/>
    <lineage>
        <taxon>Eukaryota</taxon>
        <taxon>Viridiplantae</taxon>
        <taxon>Streptophyta</taxon>
        <taxon>Embryophyta</taxon>
        <taxon>Tracheophyta</taxon>
        <taxon>Spermatophyta</taxon>
        <taxon>Magnoliopsida</taxon>
        <taxon>eudicotyledons</taxon>
        <taxon>Gunneridae</taxon>
        <taxon>Pentapetalae</taxon>
        <taxon>asterids</taxon>
        <taxon>lamiids</taxon>
        <taxon>Boraginales</taxon>
        <taxon>Boraginaceae</taxon>
        <taxon>Boraginoideae</taxon>
        <taxon>Lithospermeae</taxon>
        <taxon>Lithospermum</taxon>
    </lineage>
</organism>
<sequence length="192" mass="21825">MMGEDLSGLSIKELQNLENQLEISLRSIRVRKDQMFFDEIHDLNQKGNLIHQENGELYKKVDFLKQENQELNKKFYGSKDANRAHNNGFLANGLSIGDDPSAPVRARRQQSDEARGWRSSPKGEPWRHSVERPDHPALCLCIGLMITMIFIDKLETLNITATAVQKPSNMMLTASISLHSQNERAQMASFTT</sequence>
<dbReference type="GO" id="GO:0005634">
    <property type="term" value="C:nucleus"/>
    <property type="evidence" value="ECO:0007669"/>
    <property type="project" value="InterPro"/>
</dbReference>
<feature type="domain" description="K-box" evidence="3">
    <location>
        <begin position="1"/>
        <end position="67"/>
    </location>
</feature>
<proteinExistence type="predicted"/>
<evidence type="ECO:0000256" key="2">
    <source>
        <dbReference type="SAM" id="MobiDB-lite"/>
    </source>
</evidence>
<protein>
    <recommendedName>
        <fullName evidence="3">K-box domain-containing protein</fullName>
    </recommendedName>
</protein>
<gene>
    <name evidence="4" type="ORF">LIER_05698</name>
</gene>
<dbReference type="Pfam" id="PF01486">
    <property type="entry name" value="K-box"/>
    <property type="match status" value="1"/>
</dbReference>
<dbReference type="Proteomes" id="UP001454036">
    <property type="component" value="Unassembled WGS sequence"/>
</dbReference>
<feature type="region of interest" description="Disordered" evidence="2">
    <location>
        <begin position="92"/>
        <end position="130"/>
    </location>
</feature>
<feature type="coiled-coil region" evidence="1">
    <location>
        <begin position="11"/>
        <end position="74"/>
    </location>
</feature>
<reference evidence="4 5" key="1">
    <citation type="submission" date="2024-01" db="EMBL/GenBank/DDBJ databases">
        <title>The complete chloroplast genome sequence of Lithospermum erythrorhizon: insights into the phylogenetic relationship among Boraginaceae species and the maternal lineages of purple gromwells.</title>
        <authorList>
            <person name="Okada T."/>
            <person name="Watanabe K."/>
        </authorList>
    </citation>
    <scope>NUCLEOTIDE SEQUENCE [LARGE SCALE GENOMIC DNA]</scope>
</reference>
<comment type="caution">
    <text evidence="4">The sequence shown here is derived from an EMBL/GenBank/DDBJ whole genome shotgun (WGS) entry which is preliminary data.</text>
</comment>
<dbReference type="AlphaFoldDB" id="A0AAV3P331"/>
<dbReference type="PROSITE" id="PS51297">
    <property type="entry name" value="K_BOX"/>
    <property type="match status" value="1"/>
</dbReference>
<accession>A0AAV3P331</accession>
<evidence type="ECO:0000313" key="4">
    <source>
        <dbReference type="EMBL" id="GAA0145517.1"/>
    </source>
</evidence>
<name>A0AAV3P331_LITER</name>
<keyword evidence="1" id="KW-0175">Coiled coil</keyword>
<keyword evidence="5" id="KW-1185">Reference proteome</keyword>
<dbReference type="GO" id="GO:0003700">
    <property type="term" value="F:DNA-binding transcription factor activity"/>
    <property type="evidence" value="ECO:0007669"/>
    <property type="project" value="InterPro"/>
</dbReference>
<evidence type="ECO:0000256" key="1">
    <source>
        <dbReference type="SAM" id="Coils"/>
    </source>
</evidence>
<dbReference type="InterPro" id="IPR002487">
    <property type="entry name" value="TF_Kbox"/>
</dbReference>